<accession>A0A1H2F1L5</accession>
<dbReference type="PANTHER" id="PTHR33406">
    <property type="entry name" value="MEMBRANE PROTEIN MJ1562-RELATED"/>
    <property type="match status" value="1"/>
</dbReference>
<dbReference type="GO" id="GO:0005886">
    <property type="term" value="C:plasma membrane"/>
    <property type="evidence" value="ECO:0007669"/>
    <property type="project" value="UniProtKB-SubCell"/>
</dbReference>
<evidence type="ECO:0000256" key="2">
    <source>
        <dbReference type="ARBA" id="ARBA00022475"/>
    </source>
</evidence>
<feature type="transmembrane region" description="Helical" evidence="6">
    <location>
        <begin position="293"/>
        <end position="315"/>
    </location>
</feature>
<feature type="transmembrane region" description="Helical" evidence="6">
    <location>
        <begin position="622"/>
        <end position="640"/>
    </location>
</feature>
<feature type="transmembrane region" description="Helical" evidence="6">
    <location>
        <begin position="647"/>
        <end position="667"/>
    </location>
</feature>
<proteinExistence type="predicted"/>
<evidence type="ECO:0000256" key="1">
    <source>
        <dbReference type="ARBA" id="ARBA00004651"/>
    </source>
</evidence>
<keyword evidence="4 6" id="KW-1133">Transmembrane helix</keyword>
<evidence type="ECO:0000256" key="6">
    <source>
        <dbReference type="SAM" id="Phobius"/>
    </source>
</evidence>
<dbReference type="OrthoDB" id="5963930at2"/>
<dbReference type="SUPFAM" id="SSF82866">
    <property type="entry name" value="Multidrug efflux transporter AcrB transmembrane domain"/>
    <property type="match status" value="2"/>
</dbReference>
<dbReference type="Gene3D" id="1.20.1640.10">
    <property type="entry name" value="Multidrug efflux transporter AcrB transmembrane domain"/>
    <property type="match status" value="2"/>
</dbReference>
<reference evidence="9" key="1">
    <citation type="submission" date="2016-10" db="EMBL/GenBank/DDBJ databases">
        <authorList>
            <person name="Varghese N."/>
            <person name="Submissions S."/>
        </authorList>
    </citation>
    <scope>NUCLEOTIDE SEQUENCE [LARGE SCALE GENOMIC DNA]</scope>
    <source>
        <strain evidence="9">CECT 8338</strain>
    </source>
</reference>
<evidence type="ECO:0000313" key="8">
    <source>
        <dbReference type="EMBL" id="SDU01232.1"/>
    </source>
</evidence>
<feature type="transmembrane region" description="Helical" evidence="6">
    <location>
        <begin position="413"/>
        <end position="439"/>
    </location>
</feature>
<dbReference type="AlphaFoldDB" id="A0A1H2F1L5"/>
<dbReference type="Pfam" id="PF03176">
    <property type="entry name" value="MMPL"/>
    <property type="match status" value="2"/>
</dbReference>
<evidence type="ECO:0000256" key="4">
    <source>
        <dbReference type="ARBA" id="ARBA00022989"/>
    </source>
</evidence>
<feature type="transmembrane region" description="Helical" evidence="6">
    <location>
        <begin position="234"/>
        <end position="256"/>
    </location>
</feature>
<evidence type="ECO:0000256" key="5">
    <source>
        <dbReference type="ARBA" id="ARBA00023136"/>
    </source>
</evidence>
<dbReference type="STRING" id="1434072.SAMN05216210_1215"/>
<dbReference type="InterPro" id="IPR004869">
    <property type="entry name" value="MMPL_dom"/>
</dbReference>
<feature type="transmembrane region" description="Helical" evidence="6">
    <location>
        <begin position="335"/>
        <end position="360"/>
    </location>
</feature>
<feature type="transmembrane region" description="Helical" evidence="6">
    <location>
        <begin position="263"/>
        <end position="281"/>
    </location>
</feature>
<dbReference type="RefSeq" id="WP_092385122.1">
    <property type="nucleotide sequence ID" value="NZ_LT629787.1"/>
</dbReference>
<dbReference type="InterPro" id="IPR000731">
    <property type="entry name" value="SSD"/>
</dbReference>
<feature type="transmembrane region" description="Helical" evidence="6">
    <location>
        <begin position="673"/>
        <end position="694"/>
    </location>
</feature>
<evidence type="ECO:0000256" key="3">
    <source>
        <dbReference type="ARBA" id="ARBA00022692"/>
    </source>
</evidence>
<organism evidence="8 9">
    <name type="scientific">Halopseudomonas salegens</name>
    <dbReference type="NCBI Taxonomy" id="1434072"/>
    <lineage>
        <taxon>Bacteria</taxon>
        <taxon>Pseudomonadati</taxon>
        <taxon>Pseudomonadota</taxon>
        <taxon>Gammaproteobacteria</taxon>
        <taxon>Pseudomonadales</taxon>
        <taxon>Pseudomonadaceae</taxon>
        <taxon>Halopseudomonas</taxon>
    </lineage>
</organism>
<feature type="transmembrane region" description="Helical" evidence="6">
    <location>
        <begin position="366"/>
        <end position="392"/>
    </location>
</feature>
<feature type="transmembrane region" description="Helical" evidence="6">
    <location>
        <begin position="721"/>
        <end position="738"/>
    </location>
</feature>
<evidence type="ECO:0000259" key="7">
    <source>
        <dbReference type="PROSITE" id="PS50156"/>
    </source>
</evidence>
<dbReference type="EMBL" id="LT629787">
    <property type="protein sequence ID" value="SDU01232.1"/>
    <property type="molecule type" value="Genomic_DNA"/>
</dbReference>
<keyword evidence="3 6" id="KW-0812">Transmembrane</keyword>
<comment type="subcellular location">
    <subcellularLocation>
        <location evidence="1">Cell membrane</location>
        <topology evidence="1">Multi-pass membrane protein</topology>
    </subcellularLocation>
</comment>
<name>A0A1H2F1L5_9GAMM</name>
<sequence length="781" mass="86788">MSKHHQETAPFIERVIFNNRLIVLLAFVLLTLFFGYQATQVKPDASFEKMIPVNHPYVVNMLEHQDDMPNLGNRVRIAVAIEDGDIFSTEYMETLKRINDEVFFLPGVDRSGMRSLWTPNVRWTAVTEFGFDGGPVANFPSYHDEHQLEELRENVLRSGEIGRLVANNFKSTIIEVPLQESYPNPDNPSDLVRLDYGEFSRLLEEKIRSFQDENDNISIHITGFAKIVGDLIEGIIGVVMFFGVALLITFFLLLMFTRCLKSSFITLVCSVIAVIWQLGLLRTMGFGLDPYSILVPFLVFAIGISHGVQIINAMALESVNTDASLTAARRAFRSLYIPGIVALISDGVGFMTLLLIEIAVIRELGIAASVGVAVIILTNLILLPILMSYIGISKKAIARKRELSERPQKMWLTIAKFSHPSVAPISVVLAIIAFGFGIYHGQKVQIGDLDPGAPELRPDSRYNLDNDFIISNYSTSSDVLVVMVKTPNEGCSMFETMDAIDQLEWRMLNLDGVQSAVSLVTVAKQVIMGNNEGNLKWLGLSRNQDNLNTAISRAEGMFNQDCSLAPVMIFLNDHKADTLIRATAEVEAFAEEYNTEDLQFLLAAGNAGIEAATNEVIQTSQLKMLLTVYAVVIFMCLVTFRSVRAVICIIVPLALTSVLANALMAFMDIGVKVATLPVIALGVGIGVDYGIYIYSRLETYLRQGLPLQEAYYETLKTTGKAVTFTGFTLAIGVATWIFSDIKFQADMGILLTFMFLWNMFGALWLLPALARFLIRPDKLRK</sequence>
<evidence type="ECO:0000313" key="9">
    <source>
        <dbReference type="Proteomes" id="UP000243924"/>
    </source>
</evidence>
<keyword evidence="9" id="KW-1185">Reference proteome</keyword>
<dbReference type="PROSITE" id="PS50156">
    <property type="entry name" value="SSD"/>
    <property type="match status" value="1"/>
</dbReference>
<feature type="transmembrane region" description="Helical" evidence="6">
    <location>
        <begin position="750"/>
        <end position="774"/>
    </location>
</feature>
<keyword evidence="2" id="KW-1003">Cell membrane</keyword>
<feature type="transmembrane region" description="Helical" evidence="6">
    <location>
        <begin position="21"/>
        <end position="39"/>
    </location>
</feature>
<keyword evidence="5 6" id="KW-0472">Membrane</keyword>
<gene>
    <name evidence="8" type="ORF">SAMN05216210_1215</name>
</gene>
<feature type="domain" description="SSD" evidence="7">
    <location>
        <begin position="263"/>
        <end position="389"/>
    </location>
</feature>
<dbReference type="PANTHER" id="PTHR33406:SF10">
    <property type="entry name" value="SSD DOMAIN-CONTAINING PROTEIN"/>
    <property type="match status" value="1"/>
</dbReference>
<dbReference type="Proteomes" id="UP000243924">
    <property type="component" value="Chromosome I"/>
</dbReference>
<dbReference type="InterPro" id="IPR050545">
    <property type="entry name" value="Mycobact_MmpL"/>
</dbReference>
<protein>
    <recommendedName>
        <fullName evidence="7">SSD domain-containing protein</fullName>
    </recommendedName>
</protein>